<proteinExistence type="predicted"/>
<dbReference type="RefSeq" id="WP_057742283.1">
    <property type="nucleotide sequence ID" value="NZ_AZEF01000007.1"/>
</dbReference>
<dbReference type="Proteomes" id="UP000051621">
    <property type="component" value="Unassembled WGS sequence"/>
</dbReference>
<dbReference type="CDD" id="cd04301">
    <property type="entry name" value="NAT_SF"/>
    <property type="match status" value="1"/>
</dbReference>
<evidence type="ECO:0000256" key="2">
    <source>
        <dbReference type="ARBA" id="ARBA00023315"/>
    </source>
</evidence>
<keyword evidence="1 4" id="KW-0808">Transferase</keyword>
<evidence type="ECO:0000256" key="1">
    <source>
        <dbReference type="ARBA" id="ARBA00022679"/>
    </source>
</evidence>
<dbReference type="Pfam" id="PF00583">
    <property type="entry name" value="Acetyltransf_1"/>
    <property type="match status" value="1"/>
</dbReference>
<dbReference type="OrthoDB" id="5319888at2"/>
<reference evidence="4 5" key="1">
    <citation type="journal article" date="2015" name="Genome Announc.">
        <title>Expanding the biotechnology potential of lactobacilli through comparative genomics of 213 strains and associated genera.</title>
        <authorList>
            <person name="Sun Z."/>
            <person name="Harris H.M."/>
            <person name="McCann A."/>
            <person name="Guo C."/>
            <person name="Argimon S."/>
            <person name="Zhang W."/>
            <person name="Yang X."/>
            <person name="Jeffery I.B."/>
            <person name="Cooney J.C."/>
            <person name="Kagawa T.F."/>
            <person name="Liu W."/>
            <person name="Song Y."/>
            <person name="Salvetti E."/>
            <person name="Wrobel A."/>
            <person name="Rasinkangas P."/>
            <person name="Parkhill J."/>
            <person name="Rea M.C."/>
            <person name="O'Sullivan O."/>
            <person name="Ritari J."/>
            <person name="Douillard F.P."/>
            <person name="Paul Ross R."/>
            <person name="Yang R."/>
            <person name="Briner A.E."/>
            <person name="Felis G.E."/>
            <person name="de Vos W.M."/>
            <person name="Barrangou R."/>
            <person name="Klaenhammer T.R."/>
            <person name="Caufield P.W."/>
            <person name="Cui Y."/>
            <person name="Zhang H."/>
            <person name="O'Toole P.W."/>
        </authorList>
    </citation>
    <scope>NUCLEOTIDE SEQUENCE [LARGE SCALE GENOMIC DNA]</scope>
    <source>
        <strain evidence="4 5">DSM 19910</strain>
    </source>
</reference>
<dbReference type="AlphaFoldDB" id="A0A0R1M5A7"/>
<dbReference type="PATRIC" id="fig|1423731.3.peg.269"/>
<evidence type="ECO:0000313" key="4">
    <source>
        <dbReference type="EMBL" id="KRL02993.1"/>
    </source>
</evidence>
<evidence type="ECO:0000313" key="5">
    <source>
        <dbReference type="Proteomes" id="UP000051621"/>
    </source>
</evidence>
<evidence type="ECO:0000259" key="3">
    <source>
        <dbReference type="PROSITE" id="PS51186"/>
    </source>
</evidence>
<keyword evidence="2" id="KW-0012">Acyltransferase</keyword>
<dbReference type="PROSITE" id="PS51186">
    <property type="entry name" value="GNAT"/>
    <property type="match status" value="1"/>
</dbReference>
<accession>A0A0R1M5A7</accession>
<dbReference type="GO" id="GO:0016747">
    <property type="term" value="F:acyltransferase activity, transferring groups other than amino-acyl groups"/>
    <property type="evidence" value="ECO:0007669"/>
    <property type="project" value="InterPro"/>
</dbReference>
<dbReference type="SUPFAM" id="SSF55729">
    <property type="entry name" value="Acyl-CoA N-acyltransferases (Nat)"/>
    <property type="match status" value="1"/>
</dbReference>
<keyword evidence="5" id="KW-1185">Reference proteome</keyword>
<dbReference type="InterPro" id="IPR016181">
    <property type="entry name" value="Acyl_CoA_acyltransferase"/>
</dbReference>
<protein>
    <submittedName>
        <fullName evidence="4">Acetyltransferase, GNAT family</fullName>
    </submittedName>
</protein>
<dbReference type="PANTHER" id="PTHR43877">
    <property type="entry name" value="AMINOALKYLPHOSPHONATE N-ACETYLTRANSFERASE-RELATED-RELATED"/>
    <property type="match status" value="1"/>
</dbReference>
<comment type="caution">
    <text evidence="4">The sequence shown here is derived from an EMBL/GenBank/DDBJ whole genome shotgun (WGS) entry which is preliminary data.</text>
</comment>
<dbReference type="PANTHER" id="PTHR43877:SF2">
    <property type="entry name" value="AMINOALKYLPHOSPHONATE N-ACETYLTRANSFERASE-RELATED"/>
    <property type="match status" value="1"/>
</dbReference>
<dbReference type="STRING" id="1423731.FC81_GL000259"/>
<name>A0A0R1M5A7_9LACO</name>
<organism evidence="4 5">
    <name type="scientific">Liquorilactobacillus capillatus DSM 19910</name>
    <dbReference type="NCBI Taxonomy" id="1423731"/>
    <lineage>
        <taxon>Bacteria</taxon>
        <taxon>Bacillati</taxon>
        <taxon>Bacillota</taxon>
        <taxon>Bacilli</taxon>
        <taxon>Lactobacillales</taxon>
        <taxon>Lactobacillaceae</taxon>
        <taxon>Liquorilactobacillus</taxon>
    </lineage>
</organism>
<dbReference type="EMBL" id="AZEF01000007">
    <property type="protein sequence ID" value="KRL02993.1"/>
    <property type="molecule type" value="Genomic_DNA"/>
</dbReference>
<dbReference type="Gene3D" id="3.40.630.30">
    <property type="match status" value="1"/>
</dbReference>
<dbReference type="InterPro" id="IPR000182">
    <property type="entry name" value="GNAT_dom"/>
</dbReference>
<feature type="domain" description="N-acetyltransferase" evidence="3">
    <location>
        <begin position="1"/>
        <end position="188"/>
    </location>
</feature>
<sequence>MLIQPAQKDDVPQIIPLFKIILHEMELPALKTIPQGQFDYIIQLAFESKAFRNSIGTTIVAKNKDQVAGFAFGYPAAAEEKINNVWTSAILKAGLPQETELFTDDETLPHEWYLDSLAVAPTFQGQGIGTKLLNALPKLALASGNSEIGLSVDLQNPLAEKLYTRLGYKKVATTTISNHQYHHMRLKV</sequence>
<dbReference type="InterPro" id="IPR050832">
    <property type="entry name" value="Bact_Acetyltransf"/>
</dbReference>
<gene>
    <name evidence="4" type="ORF">FC81_GL000259</name>
</gene>